<evidence type="ECO:0008006" key="4">
    <source>
        <dbReference type="Google" id="ProtNLM"/>
    </source>
</evidence>
<comment type="caution">
    <text evidence="2">The sequence shown here is derived from an EMBL/GenBank/DDBJ whole genome shotgun (WGS) entry which is preliminary data.</text>
</comment>
<protein>
    <recommendedName>
        <fullName evidence="4">DUF4126 domain-containing protein</fullName>
    </recommendedName>
</protein>
<evidence type="ECO:0000313" key="2">
    <source>
        <dbReference type="EMBL" id="MFC4670756.1"/>
    </source>
</evidence>
<accession>A0ABV9KMD7</accession>
<feature type="transmembrane region" description="Helical" evidence="1">
    <location>
        <begin position="12"/>
        <end position="40"/>
    </location>
</feature>
<evidence type="ECO:0000256" key="1">
    <source>
        <dbReference type="SAM" id="Phobius"/>
    </source>
</evidence>
<dbReference type="EMBL" id="JBHSGI010000028">
    <property type="protein sequence ID" value="MFC4670756.1"/>
    <property type="molecule type" value="Genomic_DNA"/>
</dbReference>
<keyword evidence="1" id="KW-0472">Membrane</keyword>
<evidence type="ECO:0000313" key="3">
    <source>
        <dbReference type="Proteomes" id="UP001595973"/>
    </source>
</evidence>
<keyword evidence="3" id="KW-1185">Reference proteome</keyword>
<dbReference type="RefSeq" id="WP_380720099.1">
    <property type="nucleotide sequence ID" value="NZ_JBHSGI010000028.1"/>
</dbReference>
<gene>
    <name evidence="2" type="ORF">ACFO5X_19555</name>
</gene>
<keyword evidence="1" id="KW-1133">Transmembrane helix</keyword>
<reference evidence="3" key="1">
    <citation type="journal article" date="2019" name="Int. J. Syst. Evol. Microbiol.">
        <title>The Global Catalogue of Microorganisms (GCM) 10K type strain sequencing project: providing services to taxonomists for standard genome sequencing and annotation.</title>
        <authorList>
            <consortium name="The Broad Institute Genomics Platform"/>
            <consortium name="The Broad Institute Genome Sequencing Center for Infectious Disease"/>
            <person name="Wu L."/>
            <person name="Ma J."/>
        </authorList>
    </citation>
    <scope>NUCLEOTIDE SEQUENCE [LARGE SCALE GENOMIC DNA]</scope>
    <source>
        <strain evidence="3">CGMCC 4.7283</strain>
    </source>
</reference>
<organism evidence="2 3">
    <name type="scientific">Seohaeicola nanhaiensis</name>
    <dbReference type="NCBI Taxonomy" id="1387282"/>
    <lineage>
        <taxon>Bacteria</taxon>
        <taxon>Pseudomonadati</taxon>
        <taxon>Pseudomonadota</taxon>
        <taxon>Alphaproteobacteria</taxon>
        <taxon>Rhodobacterales</taxon>
        <taxon>Roseobacteraceae</taxon>
        <taxon>Seohaeicola</taxon>
    </lineage>
</organism>
<sequence>MSEAAELLTETIGIAAAIFAMTLVPFVGLAALVAAVVILCRYFRRSK</sequence>
<name>A0ABV9KMD7_9RHOB</name>
<dbReference type="Proteomes" id="UP001595973">
    <property type="component" value="Unassembled WGS sequence"/>
</dbReference>
<keyword evidence="1" id="KW-0812">Transmembrane</keyword>
<proteinExistence type="predicted"/>